<organism evidence="1 2">
    <name type="scientific">Sphaeroforma arctica JP610</name>
    <dbReference type="NCBI Taxonomy" id="667725"/>
    <lineage>
        <taxon>Eukaryota</taxon>
        <taxon>Ichthyosporea</taxon>
        <taxon>Ichthyophonida</taxon>
        <taxon>Sphaeroforma</taxon>
    </lineage>
</organism>
<proteinExistence type="predicted"/>
<dbReference type="AlphaFoldDB" id="A0A0L0GBU3"/>
<sequence>MQGVYAANKVSADMALTRLLPDVGKDWGARYVTTLENVKKEYCKQKSQEDDSQYSESFTWINKLNEPETGADAAMDKTADYTIRHPAIVRPAFPQPIN</sequence>
<dbReference type="GeneID" id="25901894"/>
<dbReference type="EMBL" id="KQ241650">
    <property type="protein sequence ID" value="KNC86482.1"/>
    <property type="molecule type" value="Genomic_DNA"/>
</dbReference>
<dbReference type="Proteomes" id="UP000054560">
    <property type="component" value="Unassembled WGS sequence"/>
</dbReference>
<accession>A0A0L0GBU3</accession>
<name>A0A0L0GBU3_9EUKA</name>
<evidence type="ECO:0000313" key="2">
    <source>
        <dbReference type="Proteomes" id="UP000054560"/>
    </source>
</evidence>
<dbReference type="RefSeq" id="XP_014160384.1">
    <property type="nucleotide sequence ID" value="XM_014304909.1"/>
</dbReference>
<gene>
    <name evidence="1" type="ORF">SARC_01390</name>
</gene>
<keyword evidence="2" id="KW-1185">Reference proteome</keyword>
<reference evidence="1 2" key="1">
    <citation type="submission" date="2011-02" db="EMBL/GenBank/DDBJ databases">
        <title>The Genome Sequence of Sphaeroforma arctica JP610.</title>
        <authorList>
            <consortium name="The Broad Institute Genome Sequencing Platform"/>
            <person name="Russ C."/>
            <person name="Cuomo C."/>
            <person name="Young S.K."/>
            <person name="Zeng Q."/>
            <person name="Gargeya S."/>
            <person name="Alvarado L."/>
            <person name="Berlin A."/>
            <person name="Chapman S.B."/>
            <person name="Chen Z."/>
            <person name="Freedman E."/>
            <person name="Gellesch M."/>
            <person name="Goldberg J."/>
            <person name="Griggs A."/>
            <person name="Gujja S."/>
            <person name="Heilman E."/>
            <person name="Heiman D."/>
            <person name="Howarth C."/>
            <person name="Mehta T."/>
            <person name="Neiman D."/>
            <person name="Pearson M."/>
            <person name="Roberts A."/>
            <person name="Saif S."/>
            <person name="Shea T."/>
            <person name="Shenoy N."/>
            <person name="Sisk P."/>
            <person name="Stolte C."/>
            <person name="Sykes S."/>
            <person name="White J."/>
            <person name="Yandava C."/>
            <person name="Burger G."/>
            <person name="Gray M.W."/>
            <person name="Holland P.W.H."/>
            <person name="King N."/>
            <person name="Lang F.B.F."/>
            <person name="Roger A.J."/>
            <person name="Ruiz-Trillo I."/>
            <person name="Haas B."/>
            <person name="Nusbaum C."/>
            <person name="Birren B."/>
        </authorList>
    </citation>
    <scope>NUCLEOTIDE SEQUENCE [LARGE SCALE GENOMIC DNA]</scope>
    <source>
        <strain evidence="1 2">JP610</strain>
    </source>
</reference>
<evidence type="ECO:0000313" key="1">
    <source>
        <dbReference type="EMBL" id="KNC86482.1"/>
    </source>
</evidence>
<protein>
    <submittedName>
        <fullName evidence="1">Uncharacterized protein</fullName>
    </submittedName>
</protein>